<dbReference type="Proteomes" id="UP001177003">
    <property type="component" value="Chromosome 3"/>
</dbReference>
<accession>A0AA36DYH9</accession>
<organism evidence="2 3">
    <name type="scientific">Lactuca saligna</name>
    <name type="common">Willowleaf lettuce</name>
    <dbReference type="NCBI Taxonomy" id="75948"/>
    <lineage>
        <taxon>Eukaryota</taxon>
        <taxon>Viridiplantae</taxon>
        <taxon>Streptophyta</taxon>
        <taxon>Embryophyta</taxon>
        <taxon>Tracheophyta</taxon>
        <taxon>Spermatophyta</taxon>
        <taxon>Magnoliopsida</taxon>
        <taxon>eudicotyledons</taxon>
        <taxon>Gunneridae</taxon>
        <taxon>Pentapetalae</taxon>
        <taxon>asterids</taxon>
        <taxon>campanulids</taxon>
        <taxon>Asterales</taxon>
        <taxon>Asteraceae</taxon>
        <taxon>Cichorioideae</taxon>
        <taxon>Cichorieae</taxon>
        <taxon>Lactucinae</taxon>
        <taxon>Lactuca</taxon>
    </lineage>
</organism>
<evidence type="ECO:0000313" key="3">
    <source>
        <dbReference type="Proteomes" id="UP001177003"/>
    </source>
</evidence>
<evidence type="ECO:0000256" key="1">
    <source>
        <dbReference type="SAM" id="MobiDB-lite"/>
    </source>
</evidence>
<feature type="region of interest" description="Disordered" evidence="1">
    <location>
        <begin position="178"/>
        <end position="210"/>
    </location>
</feature>
<protein>
    <submittedName>
        <fullName evidence="2">Uncharacterized protein</fullName>
    </submittedName>
</protein>
<proteinExistence type="predicted"/>
<keyword evidence="3" id="KW-1185">Reference proteome</keyword>
<name>A0AA36DYH9_LACSI</name>
<evidence type="ECO:0000313" key="2">
    <source>
        <dbReference type="EMBL" id="CAI9276176.1"/>
    </source>
</evidence>
<dbReference type="EMBL" id="OX465079">
    <property type="protein sequence ID" value="CAI9276176.1"/>
    <property type="molecule type" value="Genomic_DNA"/>
</dbReference>
<feature type="compositionally biased region" description="Basic and acidic residues" evidence="1">
    <location>
        <begin position="199"/>
        <end position="210"/>
    </location>
</feature>
<sequence>MLHPRSRRQNTSDCATKFMDHRETWSPSSYRRPSFTTTDNLLLHHYSWGLLRQQCSPSPPAPTLESEDEDALKGLSGSFITLKVSYRSLFLLHHYPPSPLLHRDHHLHQHIHLYNPIPHYTTCGLTQHHTHHVHHSAFFHSITTSLSQSLLHPTQPTKSTINHHQKHSLTFFKVANEQSQPPSSLPMKKKNHPTLSDFDLERKREGFSSI</sequence>
<dbReference type="AlphaFoldDB" id="A0AA36DYH9"/>
<gene>
    <name evidence="2" type="ORF">LSALG_LOCUS16170</name>
</gene>
<reference evidence="2" key="1">
    <citation type="submission" date="2023-04" db="EMBL/GenBank/DDBJ databases">
        <authorList>
            <person name="Vijverberg K."/>
            <person name="Xiong W."/>
            <person name="Schranz E."/>
        </authorList>
    </citation>
    <scope>NUCLEOTIDE SEQUENCE</scope>
</reference>